<organism evidence="1 2">
    <name type="scientific">Cryptotermes secundus</name>
    <dbReference type="NCBI Taxonomy" id="105785"/>
    <lineage>
        <taxon>Eukaryota</taxon>
        <taxon>Metazoa</taxon>
        <taxon>Ecdysozoa</taxon>
        <taxon>Arthropoda</taxon>
        <taxon>Hexapoda</taxon>
        <taxon>Insecta</taxon>
        <taxon>Pterygota</taxon>
        <taxon>Neoptera</taxon>
        <taxon>Polyneoptera</taxon>
        <taxon>Dictyoptera</taxon>
        <taxon>Blattodea</taxon>
        <taxon>Blattoidea</taxon>
        <taxon>Termitoidae</taxon>
        <taxon>Kalotermitidae</taxon>
        <taxon>Cryptotermitinae</taxon>
        <taxon>Cryptotermes</taxon>
    </lineage>
</organism>
<keyword evidence="2" id="KW-1185">Reference proteome</keyword>
<dbReference type="InParanoid" id="A0A2J7QSZ2"/>
<evidence type="ECO:0000313" key="1">
    <source>
        <dbReference type="EMBL" id="PNF31709.1"/>
    </source>
</evidence>
<evidence type="ECO:0008006" key="3">
    <source>
        <dbReference type="Google" id="ProtNLM"/>
    </source>
</evidence>
<dbReference type="PANTHER" id="PTHR47326:SF1">
    <property type="entry name" value="HTH PSQ-TYPE DOMAIN-CONTAINING PROTEIN"/>
    <property type="match status" value="1"/>
</dbReference>
<sequence length="298" mass="34645">MHVSQTSFVGNIRILQFLNNSTITRIINRFRECGSVSDRKRSERQAILTEAKLADVEKMLQRSLSKSLIRLSAQSGISYRSAQKAMKLHLRAYHVRCVKEMKDLGKEKRLVYCRWFRAFVGNHGTEEFDQVFFTDEVWFHLSGYVNSQNNRSWSSENPRVLHEWPSHYQKIGEWCAVSRRRIVGPISFETTVNSPVYQDIITQFIALLEVDEREGRLQQHGATCLTSNETMQFLCEIFGDRLISKGLWPPRSPDLSPADFLLWGYLKGIVSKIRIHWMTSRGTFRRRLTASVYRCSTG</sequence>
<gene>
    <name evidence="1" type="ORF">B7P43_G13371</name>
</gene>
<dbReference type="Gene3D" id="3.30.420.10">
    <property type="entry name" value="Ribonuclease H-like superfamily/Ribonuclease H"/>
    <property type="match status" value="1"/>
</dbReference>
<accession>A0A2J7QSZ2</accession>
<dbReference type="PANTHER" id="PTHR47326">
    <property type="entry name" value="TRANSPOSABLE ELEMENT TC3 TRANSPOSASE-LIKE PROTEIN"/>
    <property type="match status" value="1"/>
</dbReference>
<name>A0A2J7QSZ2_9NEOP</name>
<dbReference type="OrthoDB" id="10007415at2759"/>
<dbReference type="InterPro" id="IPR036397">
    <property type="entry name" value="RNaseH_sf"/>
</dbReference>
<dbReference type="EMBL" id="NEVH01011205">
    <property type="protein sequence ID" value="PNF31709.1"/>
    <property type="molecule type" value="Genomic_DNA"/>
</dbReference>
<protein>
    <recommendedName>
        <fullName evidence="3">DUF4817 domain-containing protein</fullName>
    </recommendedName>
</protein>
<dbReference type="GO" id="GO:0003676">
    <property type="term" value="F:nucleic acid binding"/>
    <property type="evidence" value="ECO:0007669"/>
    <property type="project" value="InterPro"/>
</dbReference>
<comment type="caution">
    <text evidence="1">The sequence shown here is derived from an EMBL/GenBank/DDBJ whole genome shotgun (WGS) entry which is preliminary data.</text>
</comment>
<dbReference type="Proteomes" id="UP000235965">
    <property type="component" value="Unassembled WGS sequence"/>
</dbReference>
<proteinExistence type="predicted"/>
<reference evidence="1 2" key="1">
    <citation type="submission" date="2017-12" db="EMBL/GenBank/DDBJ databases">
        <title>Hemimetabolous genomes reveal molecular basis of termite eusociality.</title>
        <authorList>
            <person name="Harrison M.C."/>
            <person name="Jongepier E."/>
            <person name="Robertson H.M."/>
            <person name="Arning N."/>
            <person name="Bitard-Feildel T."/>
            <person name="Chao H."/>
            <person name="Childers C.P."/>
            <person name="Dinh H."/>
            <person name="Doddapaneni H."/>
            <person name="Dugan S."/>
            <person name="Gowin J."/>
            <person name="Greiner C."/>
            <person name="Han Y."/>
            <person name="Hu H."/>
            <person name="Hughes D.S.T."/>
            <person name="Huylmans A.-K."/>
            <person name="Kemena C."/>
            <person name="Kremer L.P.M."/>
            <person name="Lee S.L."/>
            <person name="Lopez-Ezquerra A."/>
            <person name="Mallet L."/>
            <person name="Monroy-Kuhn J.M."/>
            <person name="Moser A."/>
            <person name="Murali S.C."/>
            <person name="Muzny D.M."/>
            <person name="Otani S."/>
            <person name="Piulachs M.-D."/>
            <person name="Poelchau M."/>
            <person name="Qu J."/>
            <person name="Schaub F."/>
            <person name="Wada-Katsumata A."/>
            <person name="Worley K.C."/>
            <person name="Xie Q."/>
            <person name="Ylla G."/>
            <person name="Poulsen M."/>
            <person name="Gibbs R.A."/>
            <person name="Schal C."/>
            <person name="Richards S."/>
            <person name="Belles X."/>
            <person name="Korb J."/>
            <person name="Bornberg-Bauer E."/>
        </authorList>
    </citation>
    <scope>NUCLEOTIDE SEQUENCE [LARGE SCALE GENOMIC DNA]</scope>
    <source>
        <tissue evidence="1">Whole body</tissue>
    </source>
</reference>
<evidence type="ECO:0000313" key="2">
    <source>
        <dbReference type="Proteomes" id="UP000235965"/>
    </source>
</evidence>
<dbReference type="AlphaFoldDB" id="A0A2J7QSZ2"/>